<dbReference type="InterPro" id="IPR001288">
    <property type="entry name" value="Translation_initiation_fac_3"/>
</dbReference>
<feature type="domain" description="Translation initiation factor 3 N-terminal" evidence="5">
    <location>
        <begin position="6"/>
        <end position="74"/>
    </location>
</feature>
<dbReference type="SUPFAM" id="SSF55200">
    <property type="entry name" value="Translation initiation factor IF3, C-terminal domain"/>
    <property type="match status" value="1"/>
</dbReference>
<accession>A0A8S5RNV8</accession>
<reference evidence="6" key="1">
    <citation type="journal article" date="2021" name="Proc. Natl. Acad. Sci. U.S.A.">
        <title>A Catalog of Tens of Thousands of Viruses from Human Metagenomes Reveals Hidden Associations with Chronic Diseases.</title>
        <authorList>
            <person name="Tisza M.J."/>
            <person name="Buck C.B."/>
        </authorList>
    </citation>
    <scope>NUCLEOTIDE SEQUENCE</scope>
    <source>
        <strain evidence="6">Ctrcb4</strain>
    </source>
</reference>
<dbReference type="FunFam" id="3.30.110.10:FF:000001">
    <property type="entry name" value="Translation initiation factor IF-3"/>
    <property type="match status" value="1"/>
</dbReference>
<dbReference type="InterPro" id="IPR036788">
    <property type="entry name" value="T_IF-3_C_sf"/>
</dbReference>
<dbReference type="Pfam" id="PF05198">
    <property type="entry name" value="IF3_N"/>
    <property type="match status" value="1"/>
</dbReference>
<feature type="domain" description="Translation initiation factor 3 C-terminal" evidence="4">
    <location>
        <begin position="85"/>
        <end position="168"/>
    </location>
</feature>
<dbReference type="GO" id="GO:0043022">
    <property type="term" value="F:ribosome binding"/>
    <property type="evidence" value="ECO:0007669"/>
    <property type="project" value="TreeGrafter"/>
</dbReference>
<dbReference type="Pfam" id="PF00707">
    <property type="entry name" value="IF3_C"/>
    <property type="match status" value="1"/>
</dbReference>
<dbReference type="InterPro" id="IPR019815">
    <property type="entry name" value="Translation_initiation_fac_3_C"/>
</dbReference>
<dbReference type="InterPro" id="IPR036787">
    <property type="entry name" value="T_IF-3_N_sf"/>
</dbReference>
<dbReference type="SUPFAM" id="SSF54364">
    <property type="entry name" value="Translation initiation factor IF3, N-terminal domain"/>
    <property type="match status" value="1"/>
</dbReference>
<evidence type="ECO:0000256" key="3">
    <source>
        <dbReference type="ARBA" id="ARBA00022917"/>
    </source>
</evidence>
<evidence type="ECO:0000313" key="6">
    <source>
        <dbReference type="EMBL" id="DAE33032.1"/>
    </source>
</evidence>
<dbReference type="PANTHER" id="PTHR10938:SF0">
    <property type="entry name" value="TRANSLATION INITIATION FACTOR IF-3, MITOCHONDRIAL"/>
    <property type="match status" value="1"/>
</dbReference>
<evidence type="ECO:0000256" key="2">
    <source>
        <dbReference type="ARBA" id="ARBA00022540"/>
    </source>
</evidence>
<protein>
    <submittedName>
        <fullName evidence="6">Translation initiation factor IF-3</fullName>
    </submittedName>
</protein>
<dbReference type="EMBL" id="BK059132">
    <property type="protein sequence ID" value="DAE33032.1"/>
    <property type="molecule type" value="Genomic_DNA"/>
</dbReference>
<dbReference type="Gene3D" id="3.10.20.80">
    <property type="entry name" value="Translation initiation factor 3 (IF-3), N-terminal domain"/>
    <property type="match status" value="1"/>
</dbReference>
<dbReference type="NCBIfam" id="TIGR00168">
    <property type="entry name" value="infC"/>
    <property type="match status" value="1"/>
</dbReference>
<dbReference type="Gene3D" id="3.30.110.10">
    <property type="entry name" value="Translation initiation factor 3 (IF-3), C-terminal domain"/>
    <property type="match status" value="1"/>
</dbReference>
<proteinExistence type="inferred from homology"/>
<dbReference type="PANTHER" id="PTHR10938">
    <property type="entry name" value="TRANSLATION INITIATION FACTOR IF-3"/>
    <property type="match status" value="1"/>
</dbReference>
<evidence type="ECO:0000256" key="1">
    <source>
        <dbReference type="ARBA" id="ARBA00005439"/>
    </source>
</evidence>
<dbReference type="GO" id="GO:0016020">
    <property type="term" value="C:membrane"/>
    <property type="evidence" value="ECO:0007669"/>
    <property type="project" value="TreeGrafter"/>
</dbReference>
<evidence type="ECO:0000259" key="4">
    <source>
        <dbReference type="Pfam" id="PF00707"/>
    </source>
</evidence>
<organism evidence="6">
    <name type="scientific">virus sp. ctrcb4</name>
    <dbReference type="NCBI Taxonomy" id="2825824"/>
    <lineage>
        <taxon>Viruses</taxon>
    </lineage>
</organism>
<dbReference type="GO" id="GO:0032790">
    <property type="term" value="P:ribosome disassembly"/>
    <property type="evidence" value="ECO:0007669"/>
    <property type="project" value="TreeGrafter"/>
</dbReference>
<name>A0A8S5RNV8_9VIRU</name>
<keyword evidence="3" id="KW-0648">Protein biosynthesis</keyword>
<comment type="similarity">
    <text evidence="1">Belongs to the IF-3 family.</text>
</comment>
<sequence length="168" mass="19576">MKNYSINYEINSQIIRIKDSGELISLSDALRKAVDTNTDLIELSVYIDNNKNQVSVCIFQDYQKFLYQQKKREKVLKAGQAKVIVKELRFGPQTDEHDYQFKLKHAREFIKSKAKVKAYIMFKGREIMFKDQGEALLLRLATDLEDVAKIESMPKLEGKRMNLVLIPK</sequence>
<keyword evidence="2 6" id="KW-0396">Initiation factor</keyword>
<dbReference type="InterPro" id="IPR019814">
    <property type="entry name" value="Translation_initiation_fac_3_N"/>
</dbReference>
<evidence type="ECO:0000259" key="5">
    <source>
        <dbReference type="Pfam" id="PF05198"/>
    </source>
</evidence>